<feature type="transmembrane region" description="Helical" evidence="10">
    <location>
        <begin position="113"/>
        <end position="137"/>
    </location>
</feature>
<evidence type="ECO:0000256" key="3">
    <source>
        <dbReference type="ARBA" id="ARBA00022475"/>
    </source>
</evidence>
<dbReference type="PANTHER" id="PTHR12428">
    <property type="entry name" value="OXA1"/>
    <property type="match status" value="1"/>
</dbReference>
<reference evidence="12 13" key="1">
    <citation type="submission" date="2012-01" db="EMBL/GenBank/DDBJ databases">
        <title>The Genome Sequence of Treponema denticola SP33.</title>
        <authorList>
            <consortium name="The Broad Institute Genome Sequencing Platform"/>
            <person name="Earl A."/>
            <person name="Ward D."/>
            <person name="Feldgarden M."/>
            <person name="Gevers D."/>
            <person name="Blanton J.M."/>
            <person name="Fenno C.J."/>
            <person name="Baranova O.V."/>
            <person name="Mathney J."/>
            <person name="Dewhirst F.E."/>
            <person name="Izard J."/>
            <person name="Young S.K."/>
            <person name="Zeng Q."/>
            <person name="Gargeya S."/>
            <person name="Fitzgerald M."/>
            <person name="Haas B."/>
            <person name="Abouelleil A."/>
            <person name="Alvarado L."/>
            <person name="Arachchi H.M."/>
            <person name="Berlin A."/>
            <person name="Chapman S.B."/>
            <person name="Gearin G."/>
            <person name="Goldberg J."/>
            <person name="Griggs A."/>
            <person name="Gujja S."/>
            <person name="Hansen M."/>
            <person name="Heiman D."/>
            <person name="Howarth C."/>
            <person name="Larimer J."/>
            <person name="Lui A."/>
            <person name="MacDonald P.J.P."/>
            <person name="McCowen C."/>
            <person name="Montmayeur A."/>
            <person name="Murphy C."/>
            <person name="Neiman D."/>
            <person name="Pearson M."/>
            <person name="Priest M."/>
            <person name="Roberts A."/>
            <person name="Saif S."/>
            <person name="Shea T."/>
            <person name="Sisk P."/>
            <person name="Stolte C."/>
            <person name="Sykes S."/>
            <person name="Wortman J."/>
            <person name="Nusbaum C."/>
            <person name="Birren B."/>
        </authorList>
    </citation>
    <scope>NUCLEOTIDE SEQUENCE [LARGE SCALE GENOMIC DNA]</scope>
    <source>
        <strain evidence="12 13">SP33</strain>
    </source>
</reference>
<proteinExistence type="inferred from homology"/>
<dbReference type="InterPro" id="IPR047196">
    <property type="entry name" value="YidC_ALB_C"/>
</dbReference>
<evidence type="ECO:0000256" key="9">
    <source>
        <dbReference type="RuleBase" id="RU003945"/>
    </source>
</evidence>
<evidence type="ECO:0000313" key="12">
    <source>
        <dbReference type="EMBL" id="EMB21847.1"/>
    </source>
</evidence>
<keyword evidence="5" id="KW-0653">Protein transport</keyword>
<keyword evidence="8" id="KW-0143">Chaperone</keyword>
<feature type="transmembrane region" description="Helical" evidence="10">
    <location>
        <begin position="291"/>
        <end position="312"/>
    </location>
</feature>
<feature type="transmembrane region" description="Helical" evidence="10">
    <location>
        <begin position="6"/>
        <end position="28"/>
    </location>
</feature>
<comment type="subcellular location">
    <subcellularLocation>
        <location evidence="1">Cell membrane</location>
        <topology evidence="1">Multi-pass membrane protein</topology>
    </subcellularLocation>
    <subcellularLocation>
        <location evidence="9">Membrane</location>
        <topology evidence="9">Multi-pass membrane protein</topology>
    </subcellularLocation>
</comment>
<feature type="transmembrane region" description="Helical" evidence="10">
    <location>
        <begin position="228"/>
        <end position="248"/>
    </location>
</feature>
<dbReference type="PANTHER" id="PTHR12428:SF65">
    <property type="entry name" value="CYTOCHROME C OXIDASE ASSEMBLY PROTEIN COX18, MITOCHONDRIAL"/>
    <property type="match status" value="1"/>
</dbReference>
<feature type="transmembrane region" description="Helical" evidence="10">
    <location>
        <begin position="433"/>
        <end position="454"/>
    </location>
</feature>
<dbReference type="GO" id="GO:0005886">
    <property type="term" value="C:plasma membrane"/>
    <property type="evidence" value="ECO:0007669"/>
    <property type="project" value="UniProtKB-SubCell"/>
</dbReference>
<dbReference type="RefSeq" id="WP_010697237.1">
    <property type="nucleotide sequence ID" value="NZ_KB442454.1"/>
</dbReference>
<comment type="caution">
    <text evidence="12">The sequence shown here is derived from an EMBL/GenBank/DDBJ whole genome shotgun (WGS) entry which is preliminary data.</text>
</comment>
<feature type="transmembrane region" description="Helical" evidence="10">
    <location>
        <begin position="409"/>
        <end position="426"/>
    </location>
</feature>
<evidence type="ECO:0000259" key="11">
    <source>
        <dbReference type="Pfam" id="PF02096"/>
    </source>
</evidence>
<dbReference type="GO" id="GO:0032977">
    <property type="term" value="F:membrane insertase activity"/>
    <property type="evidence" value="ECO:0007669"/>
    <property type="project" value="InterPro"/>
</dbReference>
<evidence type="ECO:0000256" key="5">
    <source>
        <dbReference type="ARBA" id="ARBA00022927"/>
    </source>
</evidence>
<comment type="similarity">
    <text evidence="9">Belongs to the OXA1/ALB3/YidC family.</text>
</comment>
<dbReference type="HOGENOM" id="CLU_013421_0_0_12"/>
<keyword evidence="7 10" id="KW-0472">Membrane</keyword>
<evidence type="ECO:0000256" key="6">
    <source>
        <dbReference type="ARBA" id="ARBA00022989"/>
    </source>
</evidence>
<protein>
    <submittedName>
        <fullName evidence="12">YidC/Oxa1 family membrane protein insertase</fullName>
    </submittedName>
</protein>
<feature type="transmembrane region" description="Helical" evidence="10">
    <location>
        <begin position="363"/>
        <end position="382"/>
    </location>
</feature>
<evidence type="ECO:0000256" key="1">
    <source>
        <dbReference type="ARBA" id="ARBA00004651"/>
    </source>
</evidence>
<keyword evidence="2" id="KW-0813">Transport</keyword>
<evidence type="ECO:0000256" key="8">
    <source>
        <dbReference type="ARBA" id="ARBA00023186"/>
    </source>
</evidence>
<dbReference type="AlphaFoldDB" id="M2B9Z7"/>
<dbReference type="Proteomes" id="UP000016183">
    <property type="component" value="Unassembled WGS sequence"/>
</dbReference>
<evidence type="ECO:0000256" key="7">
    <source>
        <dbReference type="ARBA" id="ARBA00023136"/>
    </source>
</evidence>
<dbReference type="EMBL" id="AGDZ01000028">
    <property type="protein sequence ID" value="EMB21847.1"/>
    <property type="molecule type" value="Genomic_DNA"/>
</dbReference>
<feature type="transmembrane region" description="Helical" evidence="10">
    <location>
        <begin position="35"/>
        <end position="54"/>
    </location>
</feature>
<accession>M2B9Z7</accession>
<gene>
    <name evidence="12" type="ORF">HMPREF9733_02184</name>
</gene>
<evidence type="ECO:0000313" key="13">
    <source>
        <dbReference type="Proteomes" id="UP000016183"/>
    </source>
</evidence>
<keyword evidence="4 9" id="KW-0812">Transmembrane</keyword>
<feature type="transmembrane region" description="Helical" evidence="10">
    <location>
        <begin position="184"/>
        <end position="208"/>
    </location>
</feature>
<keyword evidence="3" id="KW-1003">Cell membrane</keyword>
<feature type="transmembrane region" description="Helical" evidence="10">
    <location>
        <begin position="149"/>
        <end position="172"/>
    </location>
</feature>
<name>M2B9Z7_TREDN</name>
<evidence type="ECO:0000256" key="4">
    <source>
        <dbReference type="ARBA" id="ARBA00022692"/>
    </source>
</evidence>
<dbReference type="NCBIfam" id="TIGR03592">
    <property type="entry name" value="yidC_oxa1_cterm"/>
    <property type="match status" value="1"/>
</dbReference>
<organism evidence="12 13">
    <name type="scientific">Treponema denticola SP33</name>
    <dbReference type="NCBI Taxonomy" id="999437"/>
    <lineage>
        <taxon>Bacteria</taxon>
        <taxon>Pseudomonadati</taxon>
        <taxon>Spirochaetota</taxon>
        <taxon>Spirochaetia</taxon>
        <taxon>Spirochaetales</taxon>
        <taxon>Treponemataceae</taxon>
        <taxon>Treponema</taxon>
    </lineage>
</organism>
<feature type="transmembrane region" description="Helical" evidence="10">
    <location>
        <begin position="332"/>
        <end position="351"/>
    </location>
</feature>
<dbReference type="Gene3D" id="3.40.720.10">
    <property type="entry name" value="Alkaline Phosphatase, subunit A"/>
    <property type="match status" value="1"/>
</dbReference>
<dbReference type="Pfam" id="PF02096">
    <property type="entry name" value="60KD_IMP"/>
    <property type="match status" value="1"/>
</dbReference>
<feature type="domain" description="Membrane insertase YidC/Oxa/ALB C-terminal" evidence="11">
    <location>
        <begin position="33"/>
        <end position="221"/>
    </location>
</feature>
<dbReference type="PATRIC" id="fig|999437.3.peg.2252"/>
<dbReference type="InterPro" id="IPR028055">
    <property type="entry name" value="YidC/Oxa/ALB_C"/>
</dbReference>
<dbReference type="CDD" id="cd20070">
    <property type="entry name" value="5TM_YidC_Alb3"/>
    <property type="match status" value="1"/>
</dbReference>
<dbReference type="GO" id="GO:0051205">
    <property type="term" value="P:protein insertion into membrane"/>
    <property type="evidence" value="ECO:0007669"/>
    <property type="project" value="TreeGrafter"/>
</dbReference>
<evidence type="ECO:0000256" key="2">
    <source>
        <dbReference type="ARBA" id="ARBA00022448"/>
    </source>
</evidence>
<feature type="transmembrane region" description="Helical" evidence="10">
    <location>
        <begin position="254"/>
        <end position="279"/>
    </location>
</feature>
<keyword evidence="6 10" id="KW-1133">Transmembrane helix</keyword>
<dbReference type="GO" id="GO:0015031">
    <property type="term" value="P:protein transport"/>
    <property type="evidence" value="ECO:0007669"/>
    <property type="project" value="UniProtKB-KW"/>
</dbReference>
<dbReference type="InterPro" id="IPR001708">
    <property type="entry name" value="YidC/ALB3/OXA1/COX18"/>
</dbReference>
<evidence type="ECO:0000256" key="10">
    <source>
        <dbReference type="SAM" id="Phobius"/>
    </source>
</evidence>
<dbReference type="InterPro" id="IPR017850">
    <property type="entry name" value="Alkaline_phosphatase_core_sf"/>
</dbReference>
<dbReference type="OrthoDB" id="354737at2"/>
<dbReference type="SUPFAM" id="SSF53649">
    <property type="entry name" value="Alkaline phosphatase-like"/>
    <property type="match status" value="1"/>
</dbReference>
<sequence>MQIVLYTLFIYPLESIIEFIFLVAFKIFNENTGGAIVIVSLFVNIVTLPLYTAAESWQNKERELQKKLKHKIDDIKAVFSGDERYMILSTYYRQNNYHPIYSLRGMLGLMLQIPFFIAAYHFLSGLVLLQGSSFLFLDNLGKPDALIKIGVYSINLLPILMTVINIMSAAIYTKGLAIKEKIQLYVMAVLFLVLLYGSPSGLVLYWTLNNLFSLGKNILIKIRYDRRLWYYIGLIGIIVGGVVVITTARKPVVIILMAGVMGLYILLPWLIKILCAFIYSTAFFKSNKNINTLFICSVLSIAVLLGFLIPSALIASSVQEFSYTMQYRNPFFLLWITFLQSIGFVLIWPTIIYRLTSTRVKPIFSFIAFTFLICFVINVFIFQGNYGTLTGFLSFISDEALVHTLKEQVANILLLCVAVVCIGFLLKGKFSRGAIIIAAILLTSVLTLSTINAFKISTGYKNVTKLIQIDKKNKSIGHLEKVYGFSKTHKNVLIFMLDRMPGIFIPSIFEDFPALYEKFTGFTLYPNTISFGGHTYIGAPLLYGGYEYTPEAFRKNADPHRDMYNESLCVMPRLFSEAGWNTVITDASLANHSWIPDNSIFEPYSGVKALNLEGKYVGEWIRKHNIELQKNILPFSETLRNMIRFSFIKASPYILRRYLYNNGRYLHSKTSAHGLFDFITKAAPIEFIKHDIDTHCNRNCFNLIVNNLPHTPISAQQARLFCSESFVKKCEERCKNEVTLNHYISDVYLFTIFGDMIDLLKENGVYDNTRIIFVADHACENLILNNSQFNTDFKDKTFQQTYYMPILMVKDFNAEGALKIDMTFMTNADAPILATSGFENVTSPLTNNPFTGKSFVETRNKDNIVIANILEDDVLNIYLKEKDIFVESNWRKLKK</sequence>